<gene>
    <name evidence="1" type="ORF">A3G33_10250</name>
</gene>
<organism evidence="1 2">
    <name type="scientific">Candidatus Danuiimicrobium aquiferis</name>
    <dbReference type="NCBI Taxonomy" id="1801832"/>
    <lineage>
        <taxon>Bacteria</taxon>
        <taxon>Pseudomonadati</taxon>
        <taxon>Candidatus Omnitrophota</taxon>
        <taxon>Candidatus Danuiimicrobium</taxon>
    </lineage>
</organism>
<accession>A0A1G1L2U5</accession>
<dbReference type="Proteomes" id="UP000178187">
    <property type="component" value="Unassembled WGS sequence"/>
</dbReference>
<reference evidence="1 2" key="1">
    <citation type="journal article" date="2016" name="Nat. Commun.">
        <title>Thousands of microbial genomes shed light on interconnected biogeochemical processes in an aquifer system.</title>
        <authorList>
            <person name="Anantharaman K."/>
            <person name="Brown C.T."/>
            <person name="Hug L.A."/>
            <person name="Sharon I."/>
            <person name="Castelle C.J."/>
            <person name="Probst A.J."/>
            <person name="Thomas B.C."/>
            <person name="Singh A."/>
            <person name="Wilkins M.J."/>
            <person name="Karaoz U."/>
            <person name="Brodie E.L."/>
            <person name="Williams K.H."/>
            <person name="Hubbard S.S."/>
            <person name="Banfield J.F."/>
        </authorList>
    </citation>
    <scope>NUCLEOTIDE SEQUENCE [LARGE SCALE GENOMIC DNA]</scope>
</reference>
<name>A0A1G1L2U5_9BACT</name>
<protein>
    <submittedName>
        <fullName evidence="1">Uncharacterized protein</fullName>
    </submittedName>
</protein>
<evidence type="ECO:0000313" key="2">
    <source>
        <dbReference type="Proteomes" id="UP000178187"/>
    </source>
</evidence>
<proteinExistence type="predicted"/>
<dbReference type="AlphaFoldDB" id="A0A1G1L2U5"/>
<comment type="caution">
    <text evidence="1">The sequence shown here is derived from an EMBL/GenBank/DDBJ whole genome shotgun (WGS) entry which is preliminary data.</text>
</comment>
<dbReference type="EMBL" id="MHFR01000013">
    <property type="protein sequence ID" value="OGW99199.1"/>
    <property type="molecule type" value="Genomic_DNA"/>
</dbReference>
<sequence length="75" mass="8852">MHSNDPKDTNGCGDNHMYIFLFDEDDLASVIRRKQDEFLDIYSLFIRTKLPLVKEDLLEKAYELSVLDPKFTFHV</sequence>
<evidence type="ECO:0000313" key="1">
    <source>
        <dbReference type="EMBL" id="OGW99199.1"/>
    </source>
</evidence>